<reference evidence="9" key="1">
    <citation type="submission" date="2021-03" db="EMBL/GenBank/DDBJ databases">
        <authorList>
            <person name="Tagirdzhanova G."/>
        </authorList>
    </citation>
    <scope>NUCLEOTIDE SEQUENCE</scope>
</reference>
<evidence type="ECO:0000313" key="10">
    <source>
        <dbReference type="Proteomes" id="UP000664534"/>
    </source>
</evidence>
<evidence type="ECO:0000256" key="4">
    <source>
        <dbReference type="ARBA" id="ARBA00023136"/>
    </source>
</evidence>
<dbReference type="InterPro" id="IPR049326">
    <property type="entry name" value="Rhodopsin_dom_fungi"/>
</dbReference>
<feature type="region of interest" description="Disordered" evidence="6">
    <location>
        <begin position="404"/>
        <end position="423"/>
    </location>
</feature>
<feature type="transmembrane region" description="Helical" evidence="7">
    <location>
        <begin position="23"/>
        <end position="45"/>
    </location>
</feature>
<name>A0A8H3EWL6_9LECA</name>
<protein>
    <recommendedName>
        <fullName evidence="8">Rhodopsin domain-containing protein</fullName>
    </recommendedName>
</protein>
<keyword evidence="10" id="KW-1185">Reference proteome</keyword>
<feature type="transmembrane region" description="Helical" evidence="7">
    <location>
        <begin position="102"/>
        <end position="124"/>
    </location>
</feature>
<evidence type="ECO:0000259" key="8">
    <source>
        <dbReference type="Pfam" id="PF20684"/>
    </source>
</evidence>
<comment type="subcellular location">
    <subcellularLocation>
        <location evidence="1">Membrane</location>
        <topology evidence="1">Multi-pass membrane protein</topology>
    </subcellularLocation>
</comment>
<accession>A0A8H3EWL6</accession>
<proteinExistence type="inferred from homology"/>
<evidence type="ECO:0000256" key="6">
    <source>
        <dbReference type="SAM" id="MobiDB-lite"/>
    </source>
</evidence>
<evidence type="ECO:0000313" key="9">
    <source>
        <dbReference type="EMBL" id="CAF9913939.1"/>
    </source>
</evidence>
<dbReference type="AlphaFoldDB" id="A0A8H3EWL6"/>
<dbReference type="OrthoDB" id="4525788at2759"/>
<feature type="transmembrane region" description="Helical" evidence="7">
    <location>
        <begin position="192"/>
        <end position="210"/>
    </location>
</feature>
<evidence type="ECO:0000256" key="7">
    <source>
        <dbReference type="SAM" id="Phobius"/>
    </source>
</evidence>
<keyword evidence="3 7" id="KW-1133">Transmembrane helix</keyword>
<sequence>MAALPPAALAYQKAHIKENRGPMVIGVSAALIALVTAAVLLRFLGRRVRQLPLLYDDWLTIPAWFFVSMLCVTNFLCVHYGVGKHLIAINPATAYEILHVGFFNSLCYIFAHLFIKLSILLFYRRIFTTQKKWFRWVTYALMAYVAAWAFACFILVMAQCRPVSYFWLRLSPTPISGVCSVGTSASDTSTSVFNTFADFALLILPMFVLWNLQLPFNRKIGLIAIFLVGALACAAGLVRIWSTVNALGNETDTSWTTAEPLTWTAIEAGVGLVCACFPVMAPLFGQFFREHVGTAKSGGSNKKSHSNKGSKSSSIFRRFTGGHSHDSYVKQDGDDKIPLHNISWPLETPRAAAVGIEGEEGMPAAATQVADQDCERREQLHPGLQGSRVINEVCSGVSPGGLGMDENGKPLSSNGILVKNDLE</sequence>
<feature type="transmembrane region" description="Helical" evidence="7">
    <location>
        <begin position="57"/>
        <end position="82"/>
    </location>
</feature>
<dbReference type="PANTHER" id="PTHR33048">
    <property type="entry name" value="PTH11-LIKE INTEGRAL MEMBRANE PROTEIN (AFU_ORTHOLOGUE AFUA_5G11245)"/>
    <property type="match status" value="1"/>
</dbReference>
<dbReference type="Pfam" id="PF20684">
    <property type="entry name" value="Fung_rhodopsin"/>
    <property type="match status" value="1"/>
</dbReference>
<keyword evidence="4 7" id="KW-0472">Membrane</keyword>
<keyword evidence="2 7" id="KW-0812">Transmembrane</keyword>
<evidence type="ECO:0000256" key="3">
    <source>
        <dbReference type="ARBA" id="ARBA00022989"/>
    </source>
</evidence>
<dbReference type="Proteomes" id="UP000664534">
    <property type="component" value="Unassembled WGS sequence"/>
</dbReference>
<feature type="transmembrane region" description="Helical" evidence="7">
    <location>
        <begin position="136"/>
        <end position="158"/>
    </location>
</feature>
<evidence type="ECO:0000256" key="5">
    <source>
        <dbReference type="ARBA" id="ARBA00038359"/>
    </source>
</evidence>
<dbReference type="PANTHER" id="PTHR33048:SF47">
    <property type="entry name" value="INTEGRAL MEMBRANE PROTEIN-RELATED"/>
    <property type="match status" value="1"/>
</dbReference>
<feature type="transmembrane region" description="Helical" evidence="7">
    <location>
        <begin position="222"/>
        <end position="241"/>
    </location>
</feature>
<dbReference type="EMBL" id="CAJPDT010000012">
    <property type="protein sequence ID" value="CAF9913939.1"/>
    <property type="molecule type" value="Genomic_DNA"/>
</dbReference>
<comment type="caution">
    <text evidence="9">The sequence shown here is derived from an EMBL/GenBank/DDBJ whole genome shotgun (WGS) entry which is preliminary data.</text>
</comment>
<dbReference type="InterPro" id="IPR052337">
    <property type="entry name" value="SAT4-like"/>
</dbReference>
<evidence type="ECO:0000256" key="1">
    <source>
        <dbReference type="ARBA" id="ARBA00004141"/>
    </source>
</evidence>
<feature type="transmembrane region" description="Helical" evidence="7">
    <location>
        <begin position="261"/>
        <end position="284"/>
    </location>
</feature>
<comment type="similarity">
    <text evidence="5">Belongs to the SAT4 family.</text>
</comment>
<gene>
    <name evidence="9" type="ORF">IMSHALPRED_001485</name>
</gene>
<evidence type="ECO:0000256" key="2">
    <source>
        <dbReference type="ARBA" id="ARBA00022692"/>
    </source>
</evidence>
<dbReference type="GO" id="GO:0016020">
    <property type="term" value="C:membrane"/>
    <property type="evidence" value="ECO:0007669"/>
    <property type="project" value="UniProtKB-SubCell"/>
</dbReference>
<feature type="domain" description="Rhodopsin" evidence="8">
    <location>
        <begin position="41"/>
        <end position="284"/>
    </location>
</feature>
<organism evidence="9 10">
    <name type="scientific">Imshaugia aleurites</name>
    <dbReference type="NCBI Taxonomy" id="172621"/>
    <lineage>
        <taxon>Eukaryota</taxon>
        <taxon>Fungi</taxon>
        <taxon>Dikarya</taxon>
        <taxon>Ascomycota</taxon>
        <taxon>Pezizomycotina</taxon>
        <taxon>Lecanoromycetes</taxon>
        <taxon>OSLEUM clade</taxon>
        <taxon>Lecanoromycetidae</taxon>
        <taxon>Lecanorales</taxon>
        <taxon>Lecanorineae</taxon>
        <taxon>Parmeliaceae</taxon>
        <taxon>Imshaugia</taxon>
    </lineage>
</organism>
<feature type="region of interest" description="Disordered" evidence="6">
    <location>
        <begin position="295"/>
        <end position="316"/>
    </location>
</feature>